<gene>
    <name evidence="3" type="ORF">H4R26_000678</name>
</gene>
<evidence type="ECO:0000313" key="4">
    <source>
        <dbReference type="Proteomes" id="UP001150907"/>
    </source>
</evidence>
<dbReference type="OrthoDB" id="5595220at2759"/>
<dbReference type="SUPFAM" id="SSF57959">
    <property type="entry name" value="Leucine zipper domain"/>
    <property type="match status" value="1"/>
</dbReference>
<name>A0A9W8BN55_9FUNG</name>
<reference evidence="3" key="1">
    <citation type="submission" date="2022-07" db="EMBL/GenBank/DDBJ databases">
        <title>Phylogenomic reconstructions and comparative analyses of Kickxellomycotina fungi.</title>
        <authorList>
            <person name="Reynolds N.K."/>
            <person name="Stajich J.E."/>
            <person name="Barry K."/>
            <person name="Grigoriev I.V."/>
            <person name="Crous P."/>
            <person name="Smith M.E."/>
        </authorList>
    </citation>
    <scope>NUCLEOTIDE SEQUENCE</scope>
    <source>
        <strain evidence="3">IMI 214461</strain>
    </source>
</reference>
<comment type="caution">
    <text evidence="3">The sequence shown here is derived from an EMBL/GenBank/DDBJ whole genome shotgun (WGS) entry which is preliminary data.</text>
</comment>
<evidence type="ECO:0000256" key="1">
    <source>
        <dbReference type="SAM" id="MobiDB-lite"/>
    </source>
</evidence>
<feature type="compositionally biased region" description="Basic and acidic residues" evidence="1">
    <location>
        <begin position="83"/>
        <end position="100"/>
    </location>
</feature>
<sequence length="166" mass="18835">MDFSRGNITDIIPSGDPEKQCDGQLYIQAMERKREKNKIAARVKRMRKKQRMEALERREQELRERRMQLENELRSSWLASSKGKGEENSRKRPSEHRNSGDGDNSSDDNGGSSSSSGENSADERRAATTLQTMCDEVRAVCEQAQSAIDTLTGLRRELSSLLKELD</sequence>
<feature type="region of interest" description="Disordered" evidence="1">
    <location>
        <begin position="1"/>
        <end position="21"/>
    </location>
</feature>
<keyword evidence="4" id="KW-1185">Reference proteome</keyword>
<feature type="compositionally biased region" description="Basic residues" evidence="1">
    <location>
        <begin position="39"/>
        <end position="50"/>
    </location>
</feature>
<organism evidence="3 4">
    <name type="scientific">Coemansia thaxteri</name>
    <dbReference type="NCBI Taxonomy" id="2663907"/>
    <lineage>
        <taxon>Eukaryota</taxon>
        <taxon>Fungi</taxon>
        <taxon>Fungi incertae sedis</taxon>
        <taxon>Zoopagomycota</taxon>
        <taxon>Kickxellomycotina</taxon>
        <taxon>Kickxellomycetes</taxon>
        <taxon>Kickxellales</taxon>
        <taxon>Kickxellaceae</taxon>
        <taxon>Coemansia</taxon>
    </lineage>
</organism>
<feature type="compositionally biased region" description="Low complexity" evidence="1">
    <location>
        <begin position="101"/>
        <end position="119"/>
    </location>
</feature>
<dbReference type="Gene3D" id="1.20.5.170">
    <property type="match status" value="1"/>
</dbReference>
<dbReference type="AlphaFoldDB" id="A0A9W8BN55"/>
<feature type="domain" description="BZIP" evidence="2">
    <location>
        <begin position="31"/>
        <end position="73"/>
    </location>
</feature>
<dbReference type="Proteomes" id="UP001150907">
    <property type="component" value="Unassembled WGS sequence"/>
</dbReference>
<dbReference type="PROSITE" id="PS50217">
    <property type="entry name" value="BZIP"/>
    <property type="match status" value="1"/>
</dbReference>
<evidence type="ECO:0000259" key="2">
    <source>
        <dbReference type="PROSITE" id="PS50217"/>
    </source>
</evidence>
<proteinExistence type="predicted"/>
<dbReference type="InterPro" id="IPR046347">
    <property type="entry name" value="bZIP_sf"/>
</dbReference>
<feature type="compositionally biased region" description="Basic and acidic residues" evidence="1">
    <location>
        <begin position="51"/>
        <end position="73"/>
    </location>
</feature>
<dbReference type="GO" id="GO:0003700">
    <property type="term" value="F:DNA-binding transcription factor activity"/>
    <property type="evidence" value="ECO:0007669"/>
    <property type="project" value="InterPro"/>
</dbReference>
<accession>A0A9W8BN55</accession>
<evidence type="ECO:0000313" key="3">
    <source>
        <dbReference type="EMBL" id="KAJ2007599.1"/>
    </source>
</evidence>
<feature type="region of interest" description="Disordered" evidence="1">
    <location>
        <begin position="33"/>
        <end position="129"/>
    </location>
</feature>
<dbReference type="EMBL" id="JANBQF010000022">
    <property type="protein sequence ID" value="KAJ2007599.1"/>
    <property type="molecule type" value="Genomic_DNA"/>
</dbReference>
<protein>
    <recommendedName>
        <fullName evidence="2">BZIP domain-containing protein</fullName>
    </recommendedName>
</protein>
<dbReference type="InterPro" id="IPR004827">
    <property type="entry name" value="bZIP"/>
</dbReference>